<name>A0A645CSK1_9ZZZZ</name>
<dbReference type="EMBL" id="VSSQ01029670">
    <property type="protein sequence ID" value="MPM79893.1"/>
    <property type="molecule type" value="Genomic_DNA"/>
</dbReference>
<sequence>MWEQPIWRYRFSMHLWITWIAPLPTKRLSFSFNYIRNIITLHSSQRCSISINDMKYEHAVRRKKESNRQSWQYTRSDCLRKSQSGRFSQSKSLRFLRFKGGTLPHSRRSSFNSRTYWLCCLYMGHQRITVIGTGTAPAQFLN</sequence>
<protein>
    <submittedName>
        <fullName evidence="1">Uncharacterized protein</fullName>
    </submittedName>
</protein>
<dbReference type="AlphaFoldDB" id="A0A645CSK1"/>
<reference evidence="1" key="1">
    <citation type="submission" date="2019-08" db="EMBL/GenBank/DDBJ databases">
        <authorList>
            <person name="Kucharzyk K."/>
            <person name="Murdoch R.W."/>
            <person name="Higgins S."/>
            <person name="Loffler F."/>
        </authorList>
    </citation>
    <scope>NUCLEOTIDE SEQUENCE</scope>
</reference>
<evidence type="ECO:0000313" key="1">
    <source>
        <dbReference type="EMBL" id="MPM79893.1"/>
    </source>
</evidence>
<organism evidence="1">
    <name type="scientific">bioreactor metagenome</name>
    <dbReference type="NCBI Taxonomy" id="1076179"/>
    <lineage>
        <taxon>unclassified sequences</taxon>
        <taxon>metagenomes</taxon>
        <taxon>ecological metagenomes</taxon>
    </lineage>
</organism>
<proteinExistence type="predicted"/>
<accession>A0A645CSK1</accession>
<comment type="caution">
    <text evidence="1">The sequence shown here is derived from an EMBL/GenBank/DDBJ whole genome shotgun (WGS) entry which is preliminary data.</text>
</comment>
<gene>
    <name evidence="1" type="ORF">SDC9_126935</name>
</gene>